<dbReference type="Proteomes" id="UP000327044">
    <property type="component" value="Unassembled WGS sequence"/>
</dbReference>
<dbReference type="AlphaFoldDB" id="A0A5N3ZYR3"/>
<protein>
    <submittedName>
        <fullName evidence="1">Uncharacterized protein</fullName>
    </submittedName>
</protein>
<dbReference type="EMBL" id="VVIM01001683">
    <property type="protein sequence ID" value="KAB0790203.1"/>
    <property type="molecule type" value="Genomic_DNA"/>
</dbReference>
<evidence type="ECO:0000313" key="2">
    <source>
        <dbReference type="Proteomes" id="UP000327044"/>
    </source>
</evidence>
<evidence type="ECO:0000313" key="1">
    <source>
        <dbReference type="EMBL" id="KAB0790203.1"/>
    </source>
</evidence>
<organism evidence="1 2">
    <name type="scientific">Photinus pyralis</name>
    <name type="common">Common eastern firefly</name>
    <name type="synonym">Lampyris pyralis</name>
    <dbReference type="NCBI Taxonomy" id="7054"/>
    <lineage>
        <taxon>Eukaryota</taxon>
        <taxon>Metazoa</taxon>
        <taxon>Ecdysozoa</taxon>
        <taxon>Arthropoda</taxon>
        <taxon>Hexapoda</taxon>
        <taxon>Insecta</taxon>
        <taxon>Pterygota</taxon>
        <taxon>Neoptera</taxon>
        <taxon>Endopterygota</taxon>
        <taxon>Coleoptera</taxon>
        <taxon>Polyphaga</taxon>
        <taxon>Elateriformia</taxon>
        <taxon>Elateroidea</taxon>
        <taxon>Lampyridae</taxon>
        <taxon>Lampyrinae</taxon>
        <taxon>Photinus</taxon>
    </lineage>
</organism>
<dbReference type="InParanoid" id="A0A5N3ZYR3"/>
<gene>
    <name evidence="1" type="ORF">PPYR_15462</name>
</gene>
<comment type="caution">
    <text evidence="1">The sequence shown here is derived from an EMBL/GenBank/DDBJ whole genome shotgun (WGS) entry which is preliminary data.</text>
</comment>
<proteinExistence type="predicted"/>
<reference evidence="1 2" key="1">
    <citation type="journal article" date="2018" name="Elife">
        <title>Firefly genomes illuminate parallel origins of bioluminescence in beetles.</title>
        <authorList>
            <person name="Fallon T.R."/>
            <person name="Lower S.E."/>
            <person name="Chang C.H."/>
            <person name="Bessho-Uehara M."/>
            <person name="Martin G.J."/>
            <person name="Bewick A.J."/>
            <person name="Behringer M."/>
            <person name="Debat H.J."/>
            <person name="Wong I."/>
            <person name="Day J.C."/>
            <person name="Suvorov A."/>
            <person name="Silva C.J."/>
            <person name="Stanger-Hall K.F."/>
            <person name="Hall D.W."/>
            <person name="Schmitz R.J."/>
            <person name="Nelson D.R."/>
            <person name="Lewis S.M."/>
            <person name="Shigenobu S."/>
            <person name="Bybee S.M."/>
            <person name="Larracuente A.M."/>
            <person name="Oba Y."/>
            <person name="Weng J.K."/>
        </authorList>
    </citation>
    <scope>NUCLEOTIDE SEQUENCE [LARGE SCALE GENOMIC DNA]</scope>
    <source>
        <strain evidence="1">1611_PpyrPB1</strain>
        <tissue evidence="1">Whole body</tissue>
    </source>
</reference>
<sequence length="106" mass="12062">MTFRLCACHPTVTHLLQPLDVAFFRPLKTAWRSILTQWKLGNARNGTVPKEQFPALIKLALEKMDSVQTKHQNQAQENAIRRILINGFEATGVFPLNGERVLKKLP</sequence>
<keyword evidence="2" id="KW-1185">Reference proteome</keyword>
<name>A0A5N3ZYR3_PHOPY</name>
<accession>A0A5N3ZYR3</accession>